<dbReference type="Pfam" id="PF01443">
    <property type="entry name" value="Viral_helicase1"/>
    <property type="match status" value="1"/>
</dbReference>
<evidence type="ECO:0000256" key="9">
    <source>
        <dbReference type="ARBA" id="ARBA00047984"/>
    </source>
</evidence>
<dbReference type="Pfam" id="PF00978">
    <property type="entry name" value="RdRP_2"/>
    <property type="match status" value="1"/>
</dbReference>
<keyword evidence="5" id="KW-0547">Nucleotide-binding</keyword>
<dbReference type="Pfam" id="PF01660">
    <property type="entry name" value="Vmethyltransf"/>
    <property type="match status" value="1"/>
</dbReference>
<dbReference type="InterPro" id="IPR043502">
    <property type="entry name" value="DNA/RNA_pol_sf"/>
</dbReference>
<evidence type="ECO:0000256" key="6">
    <source>
        <dbReference type="ARBA" id="ARBA00022801"/>
    </source>
</evidence>
<dbReference type="GO" id="GO:0003724">
    <property type="term" value="F:RNA helicase activity"/>
    <property type="evidence" value="ECO:0007669"/>
    <property type="project" value="UniProtKB-EC"/>
</dbReference>
<evidence type="ECO:0000256" key="5">
    <source>
        <dbReference type="ARBA" id="ARBA00022741"/>
    </source>
</evidence>
<evidence type="ECO:0000256" key="3">
    <source>
        <dbReference type="ARBA" id="ARBA00022679"/>
    </source>
</evidence>
<accession>A0A7T8G262</accession>
<dbReference type="InterPro" id="IPR027351">
    <property type="entry name" value="(+)RNA_virus_helicase_core_dom"/>
</dbReference>
<evidence type="ECO:0000256" key="2">
    <source>
        <dbReference type="ARBA" id="ARBA00022484"/>
    </source>
</evidence>
<feature type="domain" description="RdRp catalytic" evidence="11">
    <location>
        <begin position="2312"/>
        <end position="2425"/>
    </location>
</feature>
<evidence type="ECO:0000256" key="1">
    <source>
        <dbReference type="ARBA" id="ARBA00013540"/>
    </source>
</evidence>
<proteinExistence type="predicted"/>
<dbReference type="Gene3D" id="3.40.50.300">
    <property type="entry name" value="P-loop containing nucleotide triphosphate hydrolases"/>
    <property type="match status" value="2"/>
</dbReference>
<evidence type="ECO:0000259" key="11">
    <source>
        <dbReference type="PROSITE" id="PS50507"/>
    </source>
</evidence>
<dbReference type="InterPro" id="IPR001788">
    <property type="entry name" value="RNA-dep_RNA_pol_alsuvir"/>
</dbReference>
<reference evidence="14" key="1">
    <citation type="journal article" date="2020" name="Viruses">
        <title>Soybean Thrips (Thysanoptera: Thripidae) Harbor Highly Diverse Populations of Arthropod, Fungal and Plant Viruses.</title>
        <authorList>
            <person name="Thekke-Veetil T."/>
            <person name="Lagos-Kutz D."/>
            <person name="McCoppin N.K."/>
            <person name="Hartman G.L."/>
            <person name="Ju H.K."/>
            <person name="Lim H.S."/>
            <person name="Domier L.L."/>
        </authorList>
    </citation>
    <scope>NUCLEOTIDE SEQUENCE</scope>
    <source>
        <strain evidence="14">STN1</strain>
    </source>
</reference>
<keyword evidence="2" id="KW-0696">RNA-directed RNA polymerase</keyword>
<keyword evidence="4" id="KW-0548">Nucleotidyltransferase</keyword>
<organism evidence="14">
    <name type="scientific">Soybean thrips virga-like virus 1</name>
    <dbReference type="NCBI Taxonomy" id="2802949"/>
    <lineage>
        <taxon>Viruses</taxon>
        <taxon>Riboviria</taxon>
        <taxon>Orthornavirae</taxon>
        <taxon>Kitrinoviricota</taxon>
        <taxon>Alsuviricetes</taxon>
        <taxon>Martellivirales</taxon>
        <taxon>Virgaviridae</taxon>
    </lineage>
</organism>
<dbReference type="GO" id="GO:0003723">
    <property type="term" value="F:RNA binding"/>
    <property type="evidence" value="ECO:0007669"/>
    <property type="project" value="InterPro"/>
</dbReference>
<keyword evidence="3" id="KW-0808">Transferase</keyword>
<keyword evidence="8" id="KW-0693">Viral RNA replication</keyword>
<name>A0A7T8G262_9VIRU</name>
<feature type="domain" description="(+)RNA virus helicase C-terminal" evidence="12">
    <location>
        <begin position="1588"/>
        <end position="1918"/>
    </location>
</feature>
<dbReference type="SUPFAM" id="SSF56672">
    <property type="entry name" value="DNA/RNA polymerases"/>
    <property type="match status" value="1"/>
</dbReference>
<evidence type="ECO:0000256" key="4">
    <source>
        <dbReference type="ARBA" id="ARBA00022695"/>
    </source>
</evidence>
<dbReference type="GO" id="GO:0003968">
    <property type="term" value="F:RNA-directed RNA polymerase activity"/>
    <property type="evidence" value="ECO:0007669"/>
    <property type="project" value="UniProtKB-KW"/>
</dbReference>
<evidence type="ECO:0000256" key="10">
    <source>
        <dbReference type="SAM" id="MobiDB-lite"/>
    </source>
</evidence>
<keyword evidence="6" id="KW-0378">Hydrolase</keyword>
<dbReference type="EMBL" id="MT240784">
    <property type="protein sequence ID" value="QQP18769.1"/>
    <property type="molecule type" value="Genomic_RNA"/>
</dbReference>
<dbReference type="InterPro" id="IPR002588">
    <property type="entry name" value="Alphavirus-like_MT_dom"/>
</dbReference>
<keyword evidence="7" id="KW-0067">ATP-binding</keyword>
<evidence type="ECO:0000256" key="7">
    <source>
        <dbReference type="ARBA" id="ARBA00022840"/>
    </source>
</evidence>
<dbReference type="GO" id="GO:0005524">
    <property type="term" value="F:ATP binding"/>
    <property type="evidence" value="ECO:0007669"/>
    <property type="project" value="UniProtKB-KW"/>
</dbReference>
<dbReference type="InterPro" id="IPR007094">
    <property type="entry name" value="RNA-dir_pol_PSvirus"/>
</dbReference>
<dbReference type="InterPro" id="IPR027417">
    <property type="entry name" value="P-loop_NTPase"/>
</dbReference>
<evidence type="ECO:0000313" key="14">
    <source>
        <dbReference type="EMBL" id="QQP18769.1"/>
    </source>
</evidence>
<dbReference type="GO" id="GO:0008174">
    <property type="term" value="F:mRNA methyltransferase activity"/>
    <property type="evidence" value="ECO:0007669"/>
    <property type="project" value="UniProtKB-UniRule"/>
</dbReference>
<dbReference type="GO" id="GO:0039694">
    <property type="term" value="P:viral RNA genome replication"/>
    <property type="evidence" value="ECO:0007669"/>
    <property type="project" value="InterPro"/>
</dbReference>
<dbReference type="GO" id="GO:0006396">
    <property type="term" value="P:RNA processing"/>
    <property type="evidence" value="ECO:0007669"/>
    <property type="project" value="InterPro"/>
</dbReference>
<evidence type="ECO:0000259" key="13">
    <source>
        <dbReference type="PROSITE" id="PS51743"/>
    </source>
</evidence>
<feature type="region of interest" description="Disordered" evidence="10">
    <location>
        <begin position="1236"/>
        <end position="1279"/>
    </location>
</feature>
<dbReference type="PROSITE" id="PS50507">
    <property type="entry name" value="RDRP_SSRNA_POS"/>
    <property type="match status" value="1"/>
</dbReference>
<dbReference type="GO" id="GO:0016787">
    <property type="term" value="F:hydrolase activity"/>
    <property type="evidence" value="ECO:0007669"/>
    <property type="project" value="UniProtKB-KW"/>
</dbReference>
<comment type="catalytic activity">
    <reaction evidence="9">
        <text>ATP + H2O = ADP + phosphate + H(+)</text>
        <dbReference type="Rhea" id="RHEA:13065"/>
        <dbReference type="ChEBI" id="CHEBI:15377"/>
        <dbReference type="ChEBI" id="CHEBI:15378"/>
        <dbReference type="ChEBI" id="CHEBI:30616"/>
        <dbReference type="ChEBI" id="CHEBI:43474"/>
        <dbReference type="ChEBI" id="CHEBI:456216"/>
        <dbReference type="EC" id="3.6.4.13"/>
    </reaction>
</comment>
<feature type="compositionally biased region" description="Basic and acidic residues" evidence="10">
    <location>
        <begin position="1255"/>
        <end position="1265"/>
    </location>
</feature>
<evidence type="ECO:0000256" key="8">
    <source>
        <dbReference type="ARBA" id="ARBA00022953"/>
    </source>
</evidence>
<feature type="domain" description="Alphavirus-like MT" evidence="13">
    <location>
        <begin position="114"/>
        <end position="326"/>
    </location>
</feature>
<dbReference type="PROSITE" id="PS51743">
    <property type="entry name" value="ALPHAVIRUS_MT"/>
    <property type="match status" value="1"/>
</dbReference>
<protein>
    <recommendedName>
        <fullName evidence="1">Replicase large subunit</fullName>
    </recommendedName>
</protein>
<sequence>MSSVDGDDPYLDAVTEISRELQSKKIYRDVAESACNRLCHKANIDIKAIETRVIKKTLEEGVGNELMNILITENIKRNIIPDHSDYRNVRLPYAIDGDHLSAMIAKHPNLNISMSEVMSVTDHPIAANLRIISLAHMMTMAKYQKDFVSNVKEIEYVLCIVGHINYEFFAINNYENITIDAPILDLRDGVRNTDTLIKLSTSIAKNRNDIKLIDSTNRFVDNNVTRLKGQNSKQHKALTCLFLHSTYDMSFSDIAKTMYVKGSLKGYGCILYHPMIHDKVKGKFPYTGVLFRRFTASNGIEYIKFTFPGAYSLGYTHRWDTYVALITSTHMVYNDRHYLIEKQNYIMENLYFVITYSTGLQTTKIDETFSHDFSDSKANGLTCISTLVLDDVVLTRNSRYSIKRKNIYINTEMFDQLVSAFISIDPNKYTIQQCYQQARSINSRISFSGNVLWSPEYKLSAKKLLQVTCALYVHVYIFKNNMTDVVKRCISEEKENRDLTDGNIIQRVWTALKLVVTKLHDAVFDNYMVFRLLRLFEFGRKFNIEVGQMINVSTMVERVMAINKPNSQFSNYIFDYKDKVDFEYRDLSKPSRVITADGEVIPVVEHHKFLNNQKKKDLYAVSKQFAMCTKNTRFDNLRRLPHQPVSGQNLQCLYRSMIGAMNLNYSIIEFKKILLLVLNNTIEHIEVNFDYDQVVKTLTSENDNEPGTFDVFHMITSVFALDYVMFVSKTQYVTNIDVAQSINLSHTVILNFFDVSETLGHFDYYQNKEFDNQYIYDSVRAYILREINSMHSQAIAKYEMENGIGSDNLIVELMIEANVSNLCEGPILYLGDDIQHVRSLEICGREIHVFSKTIMEVKEKIKLLGDDPTILNDIRDRYKYSMVVDLDGNGFKPSLSKGGIFISTFDQSTVGYDTKIIYYPVSRGFENERRYYIYTGYEERNANKLIIKTGGLDHDVIVRIYKCLVDEVKIDVDFDYKQLQANIDLFKKHSLDYKIGGGNIHNSIVKFFLGTENTNMKQIEVFKMTNTVVKYDMKFIINVVSRMIKGLYVDKLTINKLLKMISANNESFLRELHINLCNCFKKFTQFVDKIFTAKLPVIEAKDNVAEYNSTMLTYYGTMRHVVDFIISLSKHILAGEQLISTTVTKRVSYTIGPRANDKLKKHVSRVSTKLTFRSSEYMQNPSEYTYKNDFKTQRIQEQRNHSPYTSISTRDNVRDIIDTGILDSYESDEDTFCTERHENVSGAQEEVSKTAGDNDDIRDGPEKTNKTAGDNNDEPELNDTEYVENDDTISVDEEKAIERVVSDLFQEADKIKTKPESLELSQMINEYAVGYQSESNIGNAVDFDRGVLILFGDYIGCPMDYHDYKHDRYDLEVVKTDELKCIIKVNGTSCYDDIEVLTDLLCGVRDVIINVKSRMLSEQNCYGAIQEMFRKLRNRIYVNIIGDDFDIIEKEELIDDLINRGIVKEPVYKPKFLKGSGFDTYARNAIIEFVSKTNFVVMKSYSDYHKLYVRWGLKSHGPMQNVLKEKLIGEVNHSGKVGNEDLNIYDNCERVFILAPRCSYEAGFDGKSFVKFEKTRFRTTSRYVLVGKSTKVMTASRLSVRFSDYDISGKVMPRLILKNGVAGCGKTYAIVKECDIENDIILTSTRKSKGDLVDKLSTKLGIRPEKFPYHHRIRTLDSLCINVRFGDVLKDFGKIHRMWVDECGMSHAGEILIAAIEMKAEQVICFGDKNQIGFYDSDDTHSNKYASIFNCGKVEQEINVSVRIPADVAAVVSPIYKKNGLSGGCFTTNTIKRSMSVHMLTGGEQQLLRYRDAKDTHLLVMLQDEKDKLTRLGFKNVNSIHEFQGLTTKHIVVVRFTAKQKDLRYKKAEHALVAITRHTVSLEYYVVCKSDYEYDYILEFIENSKKIDPSPFIVKKPATMTVPKREKYVVGGYSDYLVDVCIAKNTGKMKALKAISGHSLPKSKNVEDDDFGELDIDKLNDVMKPYFQSVDNAMNRDYDMSYSEVVAKNELIIEDKYYQNDLPSNIKDLLINNCCDGTMVTTYDVRYELPNETYTPVKQNHSYHFGILQDVYDRFFPGRYEDVTLDQLRMQYADLDIYPENISFVSDLLHVDRSKNYDTLSPVLRTHCPAYRTPNAREIIGALLVRNLGVSDLQASVSIQHVVRMGVDAFCSSYIAKNRVELVKFYQQNKIECNLVTAGLWLETQPTNIDANVDPSGIKFKEVTNKFFLMLKNPVKVPLSGPVFNGYNYGQIITFLKKMENVFDCNIFKQFTDRFLTALASDTFVFTGKSPQEHEDLLNAVISGYIDKIMDWFKIEGDFSQFDKSQGEVLLLSELEIYRMFGVDEKFLEFWYECHRHCTLYDRINMIKVYVDYQRKSGTATTFIGNTIVTMIIMAMLVDMRKVKLKLFCGDDSLLISDEKLTPRSDQCATLYNMVAKFYTYKYMYFCSKYWLIIQNRLHIVPDIIKLIVKLGRRDLVNFDHVEEYRRSLSDLLSKYSDANINFDLSMAVAERYDMPFYDLTTVIEVIFTYVGSPMLFASLYYQAADAVINQDPSRPSIFD</sequence>
<dbReference type="SUPFAM" id="SSF52540">
    <property type="entry name" value="P-loop containing nucleoside triphosphate hydrolases"/>
    <property type="match status" value="1"/>
</dbReference>
<dbReference type="PROSITE" id="PS51657">
    <property type="entry name" value="PSRV_HELICASE"/>
    <property type="match status" value="1"/>
</dbReference>
<dbReference type="GO" id="GO:0016556">
    <property type="term" value="P:mRNA modification"/>
    <property type="evidence" value="ECO:0007669"/>
    <property type="project" value="InterPro"/>
</dbReference>
<dbReference type="GO" id="GO:0006351">
    <property type="term" value="P:DNA-templated transcription"/>
    <property type="evidence" value="ECO:0007669"/>
    <property type="project" value="InterPro"/>
</dbReference>
<evidence type="ECO:0000259" key="12">
    <source>
        <dbReference type="PROSITE" id="PS51657"/>
    </source>
</evidence>